<evidence type="ECO:0000256" key="7">
    <source>
        <dbReference type="ARBA" id="ARBA00022989"/>
    </source>
</evidence>
<evidence type="ECO:0000256" key="5">
    <source>
        <dbReference type="ARBA" id="ARBA00022741"/>
    </source>
</evidence>
<feature type="transmembrane region" description="Helical" evidence="10">
    <location>
        <begin position="301"/>
        <end position="320"/>
    </location>
</feature>
<feature type="transmembrane region" description="Helical" evidence="10">
    <location>
        <begin position="886"/>
        <end position="912"/>
    </location>
</feature>
<dbReference type="InterPro" id="IPR027417">
    <property type="entry name" value="P-loop_NTPase"/>
</dbReference>
<dbReference type="FunFam" id="3.40.50.300:FF:000838">
    <property type="entry name" value="ABC multidrug transporter (Eurofung)"/>
    <property type="match status" value="1"/>
</dbReference>
<dbReference type="OrthoDB" id="6500128at2759"/>
<evidence type="ECO:0000259" key="11">
    <source>
        <dbReference type="PROSITE" id="PS50893"/>
    </source>
</evidence>
<feature type="transmembrane region" description="Helical" evidence="10">
    <location>
        <begin position="1065"/>
        <end position="1087"/>
    </location>
</feature>
<evidence type="ECO:0000256" key="3">
    <source>
        <dbReference type="ARBA" id="ARBA00022692"/>
    </source>
</evidence>
<keyword evidence="3 10" id="KW-0812">Transmembrane</keyword>
<evidence type="ECO:0000256" key="2">
    <source>
        <dbReference type="ARBA" id="ARBA00022448"/>
    </source>
</evidence>
<evidence type="ECO:0000313" key="14">
    <source>
        <dbReference type="JaponicusDB" id="SJAG_05213"/>
    </source>
</evidence>
<dbReference type="CDD" id="cd03244">
    <property type="entry name" value="ABCC_MRP_domain2"/>
    <property type="match status" value="1"/>
</dbReference>
<evidence type="ECO:0000256" key="8">
    <source>
        <dbReference type="ARBA" id="ARBA00023136"/>
    </source>
</evidence>
<keyword evidence="8 10" id="KW-0472">Membrane</keyword>
<feature type="transmembrane region" description="Helical" evidence="10">
    <location>
        <begin position="165"/>
        <end position="186"/>
    </location>
</feature>
<name>B6JX98_SCHJY</name>
<keyword evidence="4" id="KW-0677">Repeat</keyword>
<dbReference type="FunFam" id="3.40.50.300:FF:000973">
    <property type="entry name" value="Multidrug resistance-associated protein 4"/>
    <property type="match status" value="1"/>
</dbReference>
<dbReference type="SUPFAM" id="SSF52540">
    <property type="entry name" value="P-loop containing nucleoside triphosphate hydrolases"/>
    <property type="match status" value="2"/>
</dbReference>
<dbReference type="Gene3D" id="1.20.1560.10">
    <property type="entry name" value="ABC transporter type 1, transmembrane domain"/>
    <property type="match status" value="2"/>
</dbReference>
<dbReference type="Gene3D" id="3.40.50.300">
    <property type="entry name" value="P-loop containing nucleotide triphosphate hydrolases"/>
    <property type="match status" value="2"/>
</dbReference>
<feature type="transmembrane region" description="Helical" evidence="10">
    <location>
        <begin position="1146"/>
        <end position="1166"/>
    </location>
</feature>
<feature type="domain" description="ABC transporter" evidence="11">
    <location>
        <begin position="616"/>
        <end position="845"/>
    </location>
</feature>
<dbReference type="EMBL" id="KE651166">
    <property type="protein sequence ID" value="EEB05999.1"/>
    <property type="molecule type" value="Genomic_DNA"/>
</dbReference>
<accession>B6JX98</accession>
<dbReference type="GO" id="GO:0000324">
    <property type="term" value="C:fungal-type vacuole"/>
    <property type="evidence" value="ECO:0000318"/>
    <property type="project" value="GO_Central"/>
</dbReference>
<dbReference type="PROSITE" id="PS50929">
    <property type="entry name" value="ABC_TM1F"/>
    <property type="match status" value="2"/>
</dbReference>
<dbReference type="RefSeq" id="XP_002172292.1">
    <property type="nucleotide sequence ID" value="XM_002172256.2"/>
</dbReference>
<dbReference type="Pfam" id="PF00005">
    <property type="entry name" value="ABC_tran"/>
    <property type="match status" value="2"/>
</dbReference>
<proteinExistence type="predicted"/>
<dbReference type="PROSITE" id="PS50893">
    <property type="entry name" value="ABC_TRANSPORTER_2"/>
    <property type="match status" value="2"/>
</dbReference>
<evidence type="ECO:0000256" key="9">
    <source>
        <dbReference type="SAM" id="MobiDB-lite"/>
    </source>
</evidence>
<dbReference type="Pfam" id="PF00664">
    <property type="entry name" value="ABC_membrane"/>
    <property type="match status" value="2"/>
</dbReference>
<keyword evidence="6 13" id="KW-0067">ATP-binding</keyword>
<dbReference type="GO" id="GO:0005524">
    <property type="term" value="F:ATP binding"/>
    <property type="evidence" value="ECO:0007669"/>
    <property type="project" value="UniProtKB-KW"/>
</dbReference>
<dbReference type="GO" id="GO:0005774">
    <property type="term" value="C:vacuolar membrane"/>
    <property type="evidence" value="ECO:0000318"/>
    <property type="project" value="GO_Central"/>
</dbReference>
<dbReference type="HOGENOM" id="CLU_000604_27_6_1"/>
<evidence type="ECO:0000259" key="12">
    <source>
        <dbReference type="PROSITE" id="PS50929"/>
    </source>
</evidence>
<feature type="transmembrane region" description="Helical" evidence="10">
    <location>
        <begin position="1033"/>
        <end position="1053"/>
    </location>
</feature>
<dbReference type="CDD" id="cd18596">
    <property type="entry name" value="ABC_6TM_VMR1_D1_like"/>
    <property type="match status" value="1"/>
</dbReference>
<evidence type="ECO:0000256" key="4">
    <source>
        <dbReference type="ARBA" id="ARBA00022737"/>
    </source>
</evidence>
<protein>
    <submittedName>
        <fullName evidence="13">ATP-binding cassette transporter abc1</fullName>
    </submittedName>
</protein>
<dbReference type="GeneID" id="7048269"/>
<feature type="transmembrane region" description="Helical" evidence="10">
    <location>
        <begin position="132"/>
        <end position="153"/>
    </location>
</feature>
<feature type="transmembrane region" description="Helical" evidence="10">
    <location>
        <begin position="442"/>
        <end position="461"/>
    </location>
</feature>
<feature type="transmembrane region" description="Helical" evidence="10">
    <location>
        <begin position="340"/>
        <end position="362"/>
    </location>
</feature>
<feature type="transmembrane region" description="Helical" evidence="10">
    <location>
        <begin position="57"/>
        <end position="78"/>
    </location>
</feature>
<comment type="subcellular location">
    <subcellularLocation>
        <location evidence="1">Membrane</location>
        <topology evidence="1">Multi-pass membrane protein</topology>
    </subcellularLocation>
</comment>
<feature type="transmembrane region" description="Helical" evidence="10">
    <location>
        <begin position="1118"/>
        <end position="1139"/>
    </location>
</feature>
<dbReference type="GO" id="GO:0055085">
    <property type="term" value="P:transmembrane transport"/>
    <property type="evidence" value="ECO:0000318"/>
    <property type="project" value="GO_Central"/>
</dbReference>
<dbReference type="SUPFAM" id="SSF90123">
    <property type="entry name" value="ABC transporter transmembrane region"/>
    <property type="match status" value="2"/>
</dbReference>
<feature type="transmembrane region" description="Helical" evidence="10">
    <location>
        <begin position="517"/>
        <end position="546"/>
    </location>
</feature>
<dbReference type="PROSITE" id="PS00211">
    <property type="entry name" value="ABC_TRANSPORTER_1"/>
    <property type="match status" value="1"/>
</dbReference>
<feature type="transmembrane region" description="Helical" evidence="10">
    <location>
        <begin position="932"/>
        <end position="955"/>
    </location>
</feature>
<keyword evidence="15" id="KW-1185">Reference proteome</keyword>
<feature type="transmembrane region" description="Helical" evidence="10">
    <location>
        <begin position="198"/>
        <end position="220"/>
    </location>
</feature>
<feature type="domain" description="ABC transmembrane type-1" evidence="12">
    <location>
        <begin position="897"/>
        <end position="1174"/>
    </location>
</feature>
<dbReference type="CDD" id="cd03250">
    <property type="entry name" value="ABCC_MRP_domain1"/>
    <property type="match status" value="1"/>
</dbReference>
<evidence type="ECO:0000256" key="1">
    <source>
        <dbReference type="ARBA" id="ARBA00004141"/>
    </source>
</evidence>
<evidence type="ECO:0000256" key="6">
    <source>
        <dbReference type="ARBA" id="ARBA00022840"/>
    </source>
</evidence>
<dbReference type="InterPro" id="IPR003593">
    <property type="entry name" value="AAA+_ATPase"/>
</dbReference>
<feature type="domain" description="ABC transmembrane type-1" evidence="12">
    <location>
        <begin position="302"/>
        <end position="585"/>
    </location>
</feature>
<feature type="domain" description="ABC transporter" evidence="11">
    <location>
        <begin position="1210"/>
        <end position="1451"/>
    </location>
</feature>
<dbReference type="InterPro" id="IPR003439">
    <property type="entry name" value="ABC_transporter-like_ATP-bd"/>
</dbReference>
<feature type="transmembrane region" description="Helical" evidence="10">
    <location>
        <begin position="1006"/>
        <end position="1027"/>
    </location>
</feature>
<dbReference type="GO" id="GO:0140359">
    <property type="term" value="F:ABC-type transporter activity"/>
    <property type="evidence" value="ECO:0000318"/>
    <property type="project" value="GO_Central"/>
</dbReference>
<evidence type="ECO:0000313" key="15">
    <source>
        <dbReference type="Proteomes" id="UP000001744"/>
    </source>
</evidence>
<dbReference type="OMA" id="CQQFGMK"/>
<dbReference type="SMART" id="SM00382">
    <property type="entry name" value="AAA"/>
    <property type="match status" value="2"/>
</dbReference>
<sequence>MDLSPWFSWIRGNPSFFTTKIDVFRSFLSNNEPLSLNNSNSSATNGTNPIDSPIARWHIILSVFGIASLYAFFAWKLLRNTFLKKLMVPAEFNGLRKVYAIVLFFLSTFNLGCSLVIPTLPGVTQKLAFLPFWILFVLLHLHVFGLFTLRLCWPHARPSLYHGGVYLNLLLLIMTVDLFIRPFCYLQHPPLSVMPKLVWVYVFSLGLSHWITCISPRVWYPMNPGGDSQASDEQVCSMLDFQFTYGFLNKLVGRSMKHELELEDMPPLPDYDENVYWHSRFQRFSRPSLFKTIVSMFRWQFLGIMAVSVFVSFAQFFSLIAMNHLLRYLEGDSKEFLSPYLWILMLLVAPYVSSLAFQNYLFLSTRFLVRCHTALVQELLLKVLRFRFVRKAGADSKIGRVNNLISTDIEDIFEMRELFHVAVRAPLEIGVAVYALQKLLGWSAYVGLFFSIVTTILPIALSRLVAKLTQRANAAADSRIELTSELLQSIRITKYFGWEAPMVQRINRKRSVELSRLWRVMVVDLSLHVLIESLPLFSMFITFIVFTKLMGRDLTPSIAFTSIGLFSVIRNQFAWCAYILREIIQIFVSIDRVEDFLHDNNEVAPTSKFDADDDEVGFKNATFAWSPNPSKEEFMLKDLSVTFPKGRVTLIVGPTGAGKSSILSALLGELNLISGSYSLPRLNGVSYVPQVTWLRNDTVRENILFGHELDEQKYNEVVKACGLEPDFATFAAGDMTEIGEKGVTLSGGQKQRISLARAVYAPSDVLLIDDVFSALDVSTSNWIFENCFKGPLMKDRTVILVTHNLHLTKSIASLILTTKNGSVFPLEDFSSPLLKLAEVAEPEKVNDSLDEETGDENSQGETGSGKLVEEEQRATGSVSMKLLFEYILSFGSSAYVALVLLFIVTTGMMSIFTNLWVAFWTNNTLSGSRSNGFYLGIYGLLVLLYFLVDIFRGLAYNRGTWRAAKHVHNYMVNSVFGTYSSWFDKTPVGRIINRFSRDMRALDTTLPLWLQYTAECFVTIFGSIFTVSSVMPVFLLPTTIVCIASYIIGTIYSRAQVSIKRLMSVYTSPIFSLLGETISGLPVIRAFERQHLYSRKSSKLLDNLIRIESTSYNLNRWVAIRTEGISGIVGFIAGFIALARRNVDPGLVGFSLNQAVTFSLVVITFVRVSNNLQAELNSYQRAKEYCDLPQEPKPAADGVVPVTWPSEGDIEFKNLCVRYMENSPDVIHNLNLHVQSGEKVAIVGRTGSGKSTLGLSLLRFTLRSSGTILINGRDIETINLDALRQRISFIPQEPILFSGTIRSNLDPFNELDDAILNEALKTSGVSELTTSIDENGVKRVVSLDTPVASEGANFSQGEKQIIALARAIVRRSKIIILDECTASVDDATDQQIQKTLRHAFGNATMLCIAHRLKTIVDYDKVMVMENGCLVEYGRPADLYHNGSGTFRRMCEGSGLSF</sequence>
<dbReference type="Proteomes" id="UP000001744">
    <property type="component" value="Unassembled WGS sequence"/>
</dbReference>
<organism evidence="13 15">
    <name type="scientific">Schizosaccharomyces japonicus (strain yFS275 / FY16936)</name>
    <name type="common">Fission yeast</name>
    <dbReference type="NCBI Taxonomy" id="402676"/>
    <lineage>
        <taxon>Eukaryota</taxon>
        <taxon>Fungi</taxon>
        <taxon>Dikarya</taxon>
        <taxon>Ascomycota</taxon>
        <taxon>Taphrinomycotina</taxon>
        <taxon>Schizosaccharomycetes</taxon>
        <taxon>Schizosaccharomycetales</taxon>
        <taxon>Schizosaccharomycetaceae</taxon>
        <taxon>Schizosaccharomyces</taxon>
    </lineage>
</organism>
<keyword evidence="5" id="KW-0547">Nucleotide-binding</keyword>
<feature type="region of interest" description="Disordered" evidence="9">
    <location>
        <begin position="845"/>
        <end position="871"/>
    </location>
</feature>
<evidence type="ECO:0000313" key="13">
    <source>
        <dbReference type="EMBL" id="EEB05999.1"/>
    </source>
</evidence>
<dbReference type="PANTHER" id="PTHR24223">
    <property type="entry name" value="ATP-BINDING CASSETTE SUB-FAMILY C"/>
    <property type="match status" value="1"/>
</dbReference>
<keyword evidence="7 10" id="KW-1133">Transmembrane helix</keyword>
<dbReference type="FunFam" id="1.20.1560.10:FF:000013">
    <property type="entry name" value="ABC transporter C family member 2"/>
    <property type="match status" value="1"/>
</dbReference>
<gene>
    <name evidence="14" type="primary">abc4</name>
    <name evidence="13" type="ORF">SJAG_05213</name>
</gene>
<reference evidence="13 15" key="1">
    <citation type="journal article" date="2011" name="Science">
        <title>Comparative functional genomics of the fission yeasts.</title>
        <authorList>
            <person name="Rhind N."/>
            <person name="Chen Z."/>
            <person name="Yassour M."/>
            <person name="Thompson D.A."/>
            <person name="Haas B.J."/>
            <person name="Habib N."/>
            <person name="Wapinski I."/>
            <person name="Roy S."/>
            <person name="Lin M.F."/>
            <person name="Heiman D.I."/>
            <person name="Young S.K."/>
            <person name="Furuya K."/>
            <person name="Guo Y."/>
            <person name="Pidoux A."/>
            <person name="Chen H.M."/>
            <person name="Robbertse B."/>
            <person name="Goldberg J.M."/>
            <person name="Aoki K."/>
            <person name="Bayne E.H."/>
            <person name="Berlin A.M."/>
            <person name="Desjardins C.A."/>
            <person name="Dobbs E."/>
            <person name="Dukaj L."/>
            <person name="Fan L."/>
            <person name="FitzGerald M.G."/>
            <person name="French C."/>
            <person name="Gujja S."/>
            <person name="Hansen K."/>
            <person name="Keifenheim D."/>
            <person name="Levin J.Z."/>
            <person name="Mosher R.A."/>
            <person name="Mueller C.A."/>
            <person name="Pfiffner J."/>
            <person name="Priest M."/>
            <person name="Russ C."/>
            <person name="Smialowska A."/>
            <person name="Swoboda P."/>
            <person name="Sykes S.M."/>
            <person name="Vaughn M."/>
            <person name="Vengrova S."/>
            <person name="Yoder R."/>
            <person name="Zeng Q."/>
            <person name="Allshire R."/>
            <person name="Baulcombe D."/>
            <person name="Birren B.W."/>
            <person name="Brown W."/>
            <person name="Ekwall K."/>
            <person name="Kellis M."/>
            <person name="Leatherwood J."/>
            <person name="Levin H."/>
            <person name="Margalit H."/>
            <person name="Martienssen R."/>
            <person name="Nieduszynski C.A."/>
            <person name="Spatafora J.W."/>
            <person name="Friedman N."/>
            <person name="Dalgaard J.Z."/>
            <person name="Baumann P."/>
            <person name="Niki H."/>
            <person name="Regev A."/>
            <person name="Nusbaum C."/>
        </authorList>
    </citation>
    <scope>NUCLEOTIDE SEQUENCE [LARGE SCALE GENOMIC DNA]</scope>
    <source>
        <strain evidence="15">yFS275 / FY16936</strain>
    </source>
</reference>
<dbReference type="JaponicusDB" id="SJAG_05213">
    <property type="gene designation" value="abc4"/>
</dbReference>
<dbReference type="InterPro" id="IPR036640">
    <property type="entry name" value="ABC1_TM_sf"/>
</dbReference>
<dbReference type="InterPro" id="IPR011527">
    <property type="entry name" value="ABC1_TM_dom"/>
</dbReference>
<feature type="transmembrane region" description="Helical" evidence="10">
    <location>
        <begin position="98"/>
        <end position="120"/>
    </location>
</feature>
<keyword evidence="2" id="KW-0813">Transport</keyword>
<dbReference type="VEuPathDB" id="FungiDB:SJAG_05213"/>
<dbReference type="STRING" id="402676.B6JX98"/>
<dbReference type="CDD" id="cd18604">
    <property type="entry name" value="ABC_6TM_VMR1_D2_like"/>
    <property type="match status" value="1"/>
</dbReference>
<dbReference type="InterPro" id="IPR050173">
    <property type="entry name" value="ABC_transporter_C-like"/>
</dbReference>
<dbReference type="InterPro" id="IPR017871">
    <property type="entry name" value="ABC_transporter-like_CS"/>
</dbReference>
<dbReference type="GO" id="GO:0016887">
    <property type="term" value="F:ATP hydrolysis activity"/>
    <property type="evidence" value="ECO:0007669"/>
    <property type="project" value="InterPro"/>
</dbReference>
<dbReference type="PANTHER" id="PTHR24223:SF356">
    <property type="entry name" value="ATP-BINDING CASSETTE TRANSPORTER ABC4"/>
    <property type="match status" value="1"/>
</dbReference>
<dbReference type="eggNOG" id="KOG0054">
    <property type="taxonomic scope" value="Eukaryota"/>
</dbReference>
<evidence type="ECO:0000256" key="10">
    <source>
        <dbReference type="SAM" id="Phobius"/>
    </source>
</evidence>